<dbReference type="PANTHER" id="PTHR45436">
    <property type="entry name" value="SENSOR HISTIDINE KINASE YKOH"/>
    <property type="match status" value="1"/>
</dbReference>
<accession>A0A1G8HXV4</accession>
<dbReference type="SUPFAM" id="SSF55874">
    <property type="entry name" value="ATPase domain of HSP90 chaperone/DNA topoisomerase II/histidine kinase"/>
    <property type="match status" value="1"/>
</dbReference>
<evidence type="ECO:0000256" key="2">
    <source>
        <dbReference type="ARBA" id="ARBA00004236"/>
    </source>
</evidence>
<evidence type="ECO:0000256" key="9">
    <source>
        <dbReference type="ARBA" id="ARBA00023012"/>
    </source>
</evidence>
<dbReference type="InterPro" id="IPR036890">
    <property type="entry name" value="HATPase_C_sf"/>
</dbReference>
<evidence type="ECO:0000259" key="13">
    <source>
        <dbReference type="PROSITE" id="PS50885"/>
    </source>
</evidence>
<protein>
    <recommendedName>
        <fullName evidence="3">histidine kinase</fullName>
        <ecNumber evidence="3">2.7.13.3</ecNumber>
    </recommendedName>
</protein>
<dbReference type="SMART" id="SM00304">
    <property type="entry name" value="HAMP"/>
    <property type="match status" value="1"/>
</dbReference>
<dbReference type="CDD" id="cd00082">
    <property type="entry name" value="HisKA"/>
    <property type="match status" value="1"/>
</dbReference>
<dbReference type="SMART" id="SM00387">
    <property type="entry name" value="HATPase_c"/>
    <property type="match status" value="1"/>
</dbReference>
<dbReference type="Proteomes" id="UP000198923">
    <property type="component" value="Unassembled WGS sequence"/>
</dbReference>
<dbReference type="OrthoDB" id="9786919at2"/>
<keyword evidence="9" id="KW-0902">Two-component regulatory system</keyword>
<dbReference type="GO" id="GO:0000155">
    <property type="term" value="F:phosphorelay sensor kinase activity"/>
    <property type="evidence" value="ECO:0007669"/>
    <property type="project" value="InterPro"/>
</dbReference>
<keyword evidence="5" id="KW-0808">Transferase</keyword>
<organism evidence="14 15">
    <name type="scientific">Sinosporangium album</name>
    <dbReference type="NCBI Taxonomy" id="504805"/>
    <lineage>
        <taxon>Bacteria</taxon>
        <taxon>Bacillati</taxon>
        <taxon>Actinomycetota</taxon>
        <taxon>Actinomycetes</taxon>
        <taxon>Streptosporangiales</taxon>
        <taxon>Streptosporangiaceae</taxon>
        <taxon>Sinosporangium</taxon>
    </lineage>
</organism>
<dbReference type="Gene3D" id="1.10.287.130">
    <property type="match status" value="1"/>
</dbReference>
<dbReference type="SUPFAM" id="SSF47384">
    <property type="entry name" value="Homodimeric domain of signal transducing histidine kinase"/>
    <property type="match status" value="1"/>
</dbReference>
<dbReference type="EMBL" id="FNCN01000034">
    <property type="protein sequence ID" value="SDI11545.1"/>
    <property type="molecule type" value="Genomic_DNA"/>
</dbReference>
<dbReference type="InterPro" id="IPR004358">
    <property type="entry name" value="Sig_transdc_His_kin-like_C"/>
</dbReference>
<dbReference type="InterPro" id="IPR003661">
    <property type="entry name" value="HisK_dim/P_dom"/>
</dbReference>
<dbReference type="InterPro" id="IPR005467">
    <property type="entry name" value="His_kinase_dom"/>
</dbReference>
<dbReference type="SUPFAM" id="SSF158472">
    <property type="entry name" value="HAMP domain-like"/>
    <property type="match status" value="1"/>
</dbReference>
<dbReference type="InterPro" id="IPR003660">
    <property type="entry name" value="HAMP_dom"/>
</dbReference>
<sequence>MKPPGPRGARSPRRLRGLHPRLVIAFTALALVTAAATTVASYREARTMLLQEVQDAAASRVHDTLRKLAPGLDQPLDEVSVMKIIETLDMPSGDDMVVVLHGERSYGTDPRAVVPPELRETVRAGDRMVYQRFERGGVPYFAVGTTIGVDRPVGDPDPPEVYVMADLTRQQQGLSTMAVNSALIVVAALLLAVAVAVLSARRVLRPVRELGVVARRMAEGDLTARLRPVGQDELADLAATFNRTAAALDSTLQELRDRESAARRFAADVSHELRTPVAAMMAVADVLDEEAGHLDGDLPEAARTVGDEARNLAGLVEDLMEISRFDSGVAALTLNSVDLAPAIRACLRTRGWHDTVAADLPEGPEGPEGIVADIDPRRFDVILANLVGNALRHGAPPVEVRLRAEDGDVVVEVADRGPGLPSGPRERIFERFVKGDAARTRDAARARDAAAGSGGSGLGLAIAWENARLHGGSLEAASRPGGGALFTLRLPRGGERS</sequence>
<evidence type="ECO:0000256" key="8">
    <source>
        <dbReference type="ARBA" id="ARBA00022989"/>
    </source>
</evidence>
<comment type="catalytic activity">
    <reaction evidence="1">
        <text>ATP + protein L-histidine = ADP + protein N-phospho-L-histidine.</text>
        <dbReference type="EC" id="2.7.13.3"/>
    </reaction>
</comment>
<dbReference type="SMART" id="SM00388">
    <property type="entry name" value="HisKA"/>
    <property type="match status" value="1"/>
</dbReference>
<dbReference type="InterPro" id="IPR036097">
    <property type="entry name" value="HisK_dim/P_sf"/>
</dbReference>
<keyword evidence="8 11" id="KW-1133">Transmembrane helix</keyword>
<dbReference type="PROSITE" id="PS50885">
    <property type="entry name" value="HAMP"/>
    <property type="match status" value="1"/>
</dbReference>
<evidence type="ECO:0000256" key="11">
    <source>
        <dbReference type="SAM" id="Phobius"/>
    </source>
</evidence>
<dbReference type="PRINTS" id="PR00344">
    <property type="entry name" value="BCTRLSENSOR"/>
</dbReference>
<evidence type="ECO:0000256" key="1">
    <source>
        <dbReference type="ARBA" id="ARBA00000085"/>
    </source>
</evidence>
<dbReference type="Gene3D" id="3.30.565.10">
    <property type="entry name" value="Histidine kinase-like ATPase, C-terminal domain"/>
    <property type="match status" value="1"/>
</dbReference>
<feature type="transmembrane region" description="Helical" evidence="11">
    <location>
        <begin position="177"/>
        <end position="198"/>
    </location>
</feature>
<name>A0A1G8HXV4_9ACTN</name>
<dbReference type="PANTHER" id="PTHR45436:SF5">
    <property type="entry name" value="SENSOR HISTIDINE KINASE TRCS"/>
    <property type="match status" value="1"/>
</dbReference>
<keyword evidence="4" id="KW-0597">Phosphoprotein</keyword>
<evidence type="ECO:0000256" key="5">
    <source>
        <dbReference type="ARBA" id="ARBA00022679"/>
    </source>
</evidence>
<feature type="domain" description="HAMP" evidence="13">
    <location>
        <begin position="201"/>
        <end position="253"/>
    </location>
</feature>
<dbReference type="Pfam" id="PF00512">
    <property type="entry name" value="HisKA"/>
    <property type="match status" value="1"/>
</dbReference>
<dbReference type="InterPro" id="IPR050428">
    <property type="entry name" value="TCS_sensor_his_kinase"/>
</dbReference>
<dbReference type="Gene3D" id="6.10.340.10">
    <property type="match status" value="1"/>
</dbReference>
<evidence type="ECO:0000256" key="4">
    <source>
        <dbReference type="ARBA" id="ARBA00022553"/>
    </source>
</evidence>
<comment type="subcellular location">
    <subcellularLocation>
        <location evidence="2">Cell membrane</location>
    </subcellularLocation>
</comment>
<evidence type="ECO:0000313" key="14">
    <source>
        <dbReference type="EMBL" id="SDI11545.1"/>
    </source>
</evidence>
<keyword evidence="7 14" id="KW-0418">Kinase</keyword>
<keyword evidence="10 11" id="KW-0472">Membrane</keyword>
<dbReference type="CDD" id="cd06225">
    <property type="entry name" value="HAMP"/>
    <property type="match status" value="1"/>
</dbReference>
<evidence type="ECO:0000259" key="12">
    <source>
        <dbReference type="PROSITE" id="PS50109"/>
    </source>
</evidence>
<evidence type="ECO:0000256" key="3">
    <source>
        <dbReference type="ARBA" id="ARBA00012438"/>
    </source>
</evidence>
<evidence type="ECO:0000313" key="15">
    <source>
        <dbReference type="Proteomes" id="UP000198923"/>
    </source>
</evidence>
<dbReference type="PROSITE" id="PS50109">
    <property type="entry name" value="HIS_KIN"/>
    <property type="match status" value="1"/>
</dbReference>
<feature type="domain" description="Histidine kinase" evidence="12">
    <location>
        <begin position="268"/>
        <end position="494"/>
    </location>
</feature>
<proteinExistence type="predicted"/>
<evidence type="ECO:0000256" key="6">
    <source>
        <dbReference type="ARBA" id="ARBA00022692"/>
    </source>
</evidence>
<dbReference type="EC" id="2.7.13.3" evidence="3"/>
<keyword evidence="15" id="KW-1185">Reference proteome</keyword>
<dbReference type="CDD" id="cd00075">
    <property type="entry name" value="HATPase"/>
    <property type="match status" value="1"/>
</dbReference>
<dbReference type="InterPro" id="IPR003594">
    <property type="entry name" value="HATPase_dom"/>
</dbReference>
<dbReference type="GO" id="GO:0005886">
    <property type="term" value="C:plasma membrane"/>
    <property type="evidence" value="ECO:0007669"/>
    <property type="project" value="UniProtKB-SubCell"/>
</dbReference>
<dbReference type="Pfam" id="PF00672">
    <property type="entry name" value="HAMP"/>
    <property type="match status" value="1"/>
</dbReference>
<evidence type="ECO:0000256" key="7">
    <source>
        <dbReference type="ARBA" id="ARBA00022777"/>
    </source>
</evidence>
<keyword evidence="6 11" id="KW-0812">Transmembrane</keyword>
<dbReference type="RefSeq" id="WP_093174170.1">
    <property type="nucleotide sequence ID" value="NZ_FNCN01000034.1"/>
</dbReference>
<dbReference type="Pfam" id="PF02518">
    <property type="entry name" value="HATPase_c"/>
    <property type="match status" value="1"/>
</dbReference>
<dbReference type="AlphaFoldDB" id="A0A1G8HXV4"/>
<dbReference type="STRING" id="504805.SAMN05421505_13452"/>
<gene>
    <name evidence="14" type="ORF">SAMN05421505_13452</name>
</gene>
<reference evidence="14 15" key="1">
    <citation type="submission" date="2016-10" db="EMBL/GenBank/DDBJ databases">
        <authorList>
            <person name="de Groot N.N."/>
        </authorList>
    </citation>
    <scope>NUCLEOTIDE SEQUENCE [LARGE SCALE GENOMIC DNA]</scope>
    <source>
        <strain evidence="14 15">CPCC 201354</strain>
    </source>
</reference>
<evidence type="ECO:0000256" key="10">
    <source>
        <dbReference type="ARBA" id="ARBA00023136"/>
    </source>
</evidence>